<evidence type="ECO:0000313" key="3">
    <source>
        <dbReference type="Proteomes" id="UP000241912"/>
    </source>
</evidence>
<evidence type="ECO:0000256" key="1">
    <source>
        <dbReference type="SAM" id="Phobius"/>
    </source>
</evidence>
<feature type="transmembrane region" description="Helical" evidence="1">
    <location>
        <begin position="20"/>
        <end position="36"/>
    </location>
</feature>
<sequence>MKYMQTKTQSLIESSANVTIGYFVALAAQMIVFPLYEIEVSINQNIQIGLIFTAVSIARSYLLRRFFNHYHHHRSAN</sequence>
<keyword evidence="1" id="KW-0812">Transmembrane</keyword>
<dbReference type="AlphaFoldDB" id="A0A2P7NY42"/>
<protein>
    <submittedName>
        <fullName evidence="2">Uncharacterized protein</fullName>
    </submittedName>
</protein>
<keyword evidence="1" id="KW-0472">Membrane</keyword>
<dbReference type="OrthoDB" id="1451648at2"/>
<dbReference type="Proteomes" id="UP000241912">
    <property type="component" value="Unassembled WGS sequence"/>
</dbReference>
<reference evidence="2 3" key="1">
    <citation type="submission" date="2018-03" db="EMBL/GenBank/DDBJ databases">
        <title>Draft genome of Nitrosomonas supralitoralis APG5.</title>
        <authorList>
            <person name="Urakawa H."/>
            <person name="Lopez J.V."/>
        </authorList>
    </citation>
    <scope>NUCLEOTIDE SEQUENCE [LARGE SCALE GENOMIC DNA]</scope>
    <source>
        <strain evidence="2 3">APG5</strain>
    </source>
</reference>
<comment type="caution">
    <text evidence="2">The sequence shown here is derived from an EMBL/GenBank/DDBJ whole genome shotgun (WGS) entry which is preliminary data.</text>
</comment>
<name>A0A2P7NY42_9PROT</name>
<accession>A0A2P7NY42</accession>
<keyword evidence="3" id="KW-1185">Reference proteome</keyword>
<dbReference type="InterPro" id="IPR055644">
    <property type="entry name" value="DUF7220"/>
</dbReference>
<evidence type="ECO:0000313" key="2">
    <source>
        <dbReference type="EMBL" id="PSJ18385.1"/>
    </source>
</evidence>
<proteinExistence type="predicted"/>
<organism evidence="2 3">
    <name type="scientific">Nitrosomonas supralitoralis</name>
    <dbReference type="NCBI Taxonomy" id="2116706"/>
    <lineage>
        <taxon>Bacteria</taxon>
        <taxon>Pseudomonadati</taxon>
        <taxon>Pseudomonadota</taxon>
        <taxon>Betaproteobacteria</taxon>
        <taxon>Nitrosomonadales</taxon>
        <taxon>Nitrosomonadaceae</taxon>
        <taxon>Nitrosomonas</taxon>
    </lineage>
</organism>
<dbReference type="Pfam" id="PF23858">
    <property type="entry name" value="DUF7220"/>
    <property type="match status" value="1"/>
</dbReference>
<dbReference type="EMBL" id="PXXU01000006">
    <property type="protein sequence ID" value="PSJ18385.1"/>
    <property type="molecule type" value="Genomic_DNA"/>
</dbReference>
<gene>
    <name evidence="2" type="ORF">C7H79_03160</name>
</gene>
<keyword evidence="1" id="KW-1133">Transmembrane helix</keyword>
<feature type="transmembrane region" description="Helical" evidence="1">
    <location>
        <begin position="42"/>
        <end position="62"/>
    </location>
</feature>